<keyword evidence="3" id="KW-1185">Reference proteome</keyword>
<proteinExistence type="predicted"/>
<gene>
    <name evidence="2" type="ORF">TRSC58_00860</name>
</gene>
<comment type="caution">
    <text evidence="2">The sequence shown here is derived from an EMBL/GenBank/DDBJ whole genome shotgun (WGS) entry which is preliminary data.</text>
</comment>
<dbReference type="OrthoDB" id="271467at2759"/>
<sequence length="325" mass="36828">MVLLPPLTCLCLLVQLFLFSERAAATGLNAFTVVVLEDEAAETLRKAPEGAFLQISPYFVQLSSNWTVVERNVMNHKSLEEEGKGGELLHCRLPLLHTAATVDLLEKDYVKRHHEKVRMAVWKWLKGATQSDGCVFGDGEGTLTGISEWYLFCPQGLIRKVNRTAVTALYGASPSELPRVVEKLVQRYRSTSKKMGRDRRLDKWSFAIGKYNKRLTQPRWGVERQAWELLYPTDRPCDLGQAKAPTERAAKLKESVQGGTRRDVWETVVRFYCQPGPRGSSLREWTITEVRQLCLYEIAVSASVVCEWEQSMERLGVNPIPCVVL</sequence>
<reference evidence="2 3" key="1">
    <citation type="submission" date="2013-07" db="EMBL/GenBank/DDBJ databases">
        <authorList>
            <person name="Stoco P.H."/>
            <person name="Wagner G."/>
            <person name="Gerber A."/>
            <person name="Zaha A."/>
            <person name="Thompson C."/>
            <person name="Bartholomeu D.C."/>
            <person name="Luckemeyer D.D."/>
            <person name="Bahia D."/>
            <person name="Loreto E."/>
            <person name="Prestes E.B."/>
            <person name="Lima F.M."/>
            <person name="Rodrigues-Luiz G."/>
            <person name="Vallejo G.A."/>
            <person name="Filho J.F."/>
            <person name="Monteiro K.M."/>
            <person name="Tyler K.M."/>
            <person name="de Almeida L.G."/>
            <person name="Ortiz M.F."/>
            <person name="Siervo M.A."/>
            <person name="de Moraes M.H."/>
            <person name="Cunha O.L."/>
            <person name="Mendonca-Neto R."/>
            <person name="Silva R."/>
            <person name="Teixeira S.M."/>
            <person name="Murta S.M."/>
            <person name="Sincero T.C."/>
            <person name="Mendes T.A."/>
            <person name="Urmenyi T.P."/>
            <person name="Silva V.G."/>
            <person name="da Rocha W.D."/>
            <person name="Andersson B."/>
            <person name="Romanha A.J."/>
            <person name="Steindel M."/>
            <person name="de Vasconcelos A.T."/>
            <person name="Grisard E.C."/>
        </authorList>
    </citation>
    <scope>NUCLEOTIDE SEQUENCE [LARGE SCALE GENOMIC DNA]</scope>
    <source>
        <strain evidence="2 3">SC58</strain>
    </source>
</reference>
<dbReference type="Proteomes" id="UP000031737">
    <property type="component" value="Unassembled WGS sequence"/>
</dbReference>
<keyword evidence="1" id="KW-0732">Signal</keyword>
<feature type="signal peptide" evidence="1">
    <location>
        <begin position="1"/>
        <end position="25"/>
    </location>
</feature>
<protein>
    <submittedName>
        <fullName evidence="2">Uncharacterized protein</fullName>
    </submittedName>
</protein>
<name>A0A061JBA1_TRYRA</name>
<organism evidence="2 3">
    <name type="scientific">Trypanosoma rangeli SC58</name>
    <dbReference type="NCBI Taxonomy" id="429131"/>
    <lineage>
        <taxon>Eukaryota</taxon>
        <taxon>Discoba</taxon>
        <taxon>Euglenozoa</taxon>
        <taxon>Kinetoplastea</taxon>
        <taxon>Metakinetoplastina</taxon>
        <taxon>Trypanosomatida</taxon>
        <taxon>Trypanosomatidae</taxon>
        <taxon>Trypanosoma</taxon>
        <taxon>Herpetosoma</taxon>
    </lineage>
</organism>
<evidence type="ECO:0000313" key="2">
    <source>
        <dbReference type="EMBL" id="ESL11391.1"/>
    </source>
</evidence>
<evidence type="ECO:0000256" key="1">
    <source>
        <dbReference type="SAM" id="SignalP"/>
    </source>
</evidence>
<dbReference type="EMBL" id="AUPL01000860">
    <property type="protein sequence ID" value="ESL11391.1"/>
    <property type="molecule type" value="Genomic_DNA"/>
</dbReference>
<evidence type="ECO:0000313" key="3">
    <source>
        <dbReference type="Proteomes" id="UP000031737"/>
    </source>
</evidence>
<dbReference type="AlphaFoldDB" id="A0A061JBA1"/>
<accession>A0A061JBA1</accession>
<feature type="chain" id="PRO_5001601485" evidence="1">
    <location>
        <begin position="26"/>
        <end position="325"/>
    </location>
</feature>
<dbReference type="VEuPathDB" id="TriTrypDB:TRSC58_00860"/>